<protein>
    <submittedName>
        <fullName evidence="1">Uncharacterized protein</fullName>
    </submittedName>
</protein>
<keyword evidence="2" id="KW-1185">Reference proteome</keyword>
<dbReference type="Proteomes" id="UP001151699">
    <property type="component" value="Chromosome X"/>
</dbReference>
<proteinExistence type="predicted"/>
<sequence length="300" mass="35301">MHTPAYLFACLFWKFDFRQSRYTLTCKSHVNRCSYESGNISQQPAKVIFFGIFTRIEANILHLFRDLIHLSDPTAKHSDYLLKEEKLKLKFRFIATNCEKCYSNDLPTKKCLRAKREINESLMTKDYQCFLLSQPHPESESHTIFRIKCQQSRIKHMRPMPRQSLEDGSVPENHWNSLLQFPNRLTEREPHLLPKTLMLPTVVRLMFSSCVLTEKPGYIMRIRTKLIEIGNRALGHSLWPFFHEDELITVRTMSLQLLYINKTLQYESNDSIFDRFGKDSSFLSVDYEPISPKANRPNDA</sequence>
<name>A0A9Q0RZ71_9DIPT</name>
<evidence type="ECO:0000313" key="2">
    <source>
        <dbReference type="Proteomes" id="UP001151699"/>
    </source>
</evidence>
<organism evidence="1 2">
    <name type="scientific">Pseudolycoriella hygida</name>
    <dbReference type="NCBI Taxonomy" id="35572"/>
    <lineage>
        <taxon>Eukaryota</taxon>
        <taxon>Metazoa</taxon>
        <taxon>Ecdysozoa</taxon>
        <taxon>Arthropoda</taxon>
        <taxon>Hexapoda</taxon>
        <taxon>Insecta</taxon>
        <taxon>Pterygota</taxon>
        <taxon>Neoptera</taxon>
        <taxon>Endopterygota</taxon>
        <taxon>Diptera</taxon>
        <taxon>Nematocera</taxon>
        <taxon>Sciaroidea</taxon>
        <taxon>Sciaridae</taxon>
        <taxon>Pseudolycoriella</taxon>
    </lineage>
</organism>
<evidence type="ECO:0000313" key="1">
    <source>
        <dbReference type="EMBL" id="KAJ6637906.1"/>
    </source>
</evidence>
<reference evidence="1" key="1">
    <citation type="submission" date="2022-07" db="EMBL/GenBank/DDBJ databases">
        <authorList>
            <person name="Trinca V."/>
            <person name="Uliana J.V.C."/>
            <person name="Torres T.T."/>
            <person name="Ward R.J."/>
            <person name="Monesi N."/>
        </authorList>
    </citation>
    <scope>NUCLEOTIDE SEQUENCE</scope>
    <source>
        <strain evidence="1">HSMRA1968</strain>
        <tissue evidence="1">Whole embryos</tissue>
    </source>
</reference>
<gene>
    <name evidence="1" type="ORF">Bhyg_10637</name>
</gene>
<accession>A0A9Q0RZ71</accession>
<dbReference type="EMBL" id="WJQU01000003">
    <property type="protein sequence ID" value="KAJ6637906.1"/>
    <property type="molecule type" value="Genomic_DNA"/>
</dbReference>
<dbReference type="AlphaFoldDB" id="A0A9Q0RZ71"/>
<comment type="caution">
    <text evidence="1">The sequence shown here is derived from an EMBL/GenBank/DDBJ whole genome shotgun (WGS) entry which is preliminary data.</text>
</comment>